<protein>
    <recommendedName>
        <fullName evidence="6">NADH dehydrogenase [ubiquinone] iron-sulfur protein 5</fullName>
    </recommendedName>
    <alternativeName>
        <fullName evidence="14">Complex I-15 kDa</fullName>
    </alternativeName>
    <alternativeName>
        <fullName evidence="15">NADH-ubiquinone oxidoreductase 15 kDa subunit</fullName>
    </alternativeName>
</protein>
<keyword evidence="12" id="KW-0472">Membrane</keyword>
<evidence type="ECO:0000256" key="7">
    <source>
        <dbReference type="ARBA" id="ARBA00022448"/>
    </source>
</evidence>
<keyword evidence="8" id="KW-0679">Respiratory chain</keyword>
<accession>A0A4T0NW30</accession>
<dbReference type="OrthoDB" id="9992197at2759"/>
<reference evidence="22 23" key="1">
    <citation type="submission" date="2019-03" db="EMBL/GenBank/DDBJ databases">
        <title>Sequencing 25 genomes of Wallemia mellicola.</title>
        <authorList>
            <person name="Gostincar C."/>
        </authorList>
    </citation>
    <scope>NUCLEOTIDE SEQUENCE [LARGE SCALE GENOMIC DNA]</scope>
    <source>
        <strain evidence="18 23">EXF-1262</strain>
        <strain evidence="20 24">EXF-1274</strain>
        <strain evidence="21 22">EXF-1277</strain>
        <strain evidence="17 25">EXF-6152</strain>
        <strain evidence="19 26">EXF-757</strain>
    </source>
</reference>
<evidence type="ECO:0000313" key="17">
    <source>
        <dbReference type="EMBL" id="TIB78873.1"/>
    </source>
</evidence>
<evidence type="ECO:0000313" key="19">
    <source>
        <dbReference type="EMBL" id="TIC65511.1"/>
    </source>
</evidence>
<name>A0A4T0NW30_9BASI</name>
<evidence type="ECO:0000256" key="10">
    <source>
        <dbReference type="ARBA" id="ARBA00022982"/>
    </source>
</evidence>
<dbReference type="GO" id="GO:0032981">
    <property type="term" value="P:mitochondrial respiratory chain complex I assembly"/>
    <property type="evidence" value="ECO:0007669"/>
    <property type="project" value="TreeGrafter"/>
</dbReference>
<evidence type="ECO:0000313" key="20">
    <source>
        <dbReference type="EMBL" id="TIC66624.1"/>
    </source>
</evidence>
<dbReference type="Proteomes" id="UP000310708">
    <property type="component" value="Unassembled WGS sequence"/>
</dbReference>
<dbReference type="EMBL" id="SPRC01000023">
    <property type="protein sequence ID" value="TIB78873.1"/>
    <property type="molecule type" value="Genomic_DNA"/>
</dbReference>
<feature type="disulfide bond" evidence="16">
    <location>
        <begin position="14"/>
        <end position="44"/>
    </location>
</feature>
<evidence type="ECO:0000313" key="21">
    <source>
        <dbReference type="EMBL" id="TIC66776.1"/>
    </source>
</evidence>
<evidence type="ECO:0000313" key="22">
    <source>
        <dbReference type="Proteomes" id="UP000305362"/>
    </source>
</evidence>
<evidence type="ECO:0000256" key="15">
    <source>
        <dbReference type="ARBA" id="ARBA00032739"/>
    </source>
</evidence>
<dbReference type="Proteomes" id="UP000309601">
    <property type="component" value="Unassembled WGS sequence"/>
</dbReference>
<dbReference type="OMA" id="SRCFAYW"/>
<evidence type="ECO:0000256" key="11">
    <source>
        <dbReference type="ARBA" id="ARBA00023128"/>
    </source>
</evidence>
<comment type="subunit">
    <text evidence="5">Mammalian complex I is composed of 45 different subunits. This is a component of the iron-sulfur (IP) fragment of the enzyme.</text>
</comment>
<evidence type="ECO:0000313" key="18">
    <source>
        <dbReference type="EMBL" id="TIC01736.1"/>
    </source>
</evidence>
<evidence type="ECO:0000313" key="26">
    <source>
        <dbReference type="Proteomes" id="UP000310708"/>
    </source>
</evidence>
<dbReference type="InterPro" id="IPR019342">
    <property type="entry name" value="NADH_UbQ_OxRdtase_FeS-su5"/>
</dbReference>
<sequence length="90" mass="10088">MASGFGYTGGRTRCFAYWQDFQKCYAQADAVEDCIAQKEDYMECLHHGKEIARQKEIKLNLLKQQQKSIAEAQKNGQQVGVGLIDGQASN</sequence>
<comment type="similarity">
    <text evidence="4">Belongs to the complex I NDUFS5 subunit family.</text>
</comment>
<comment type="caution">
    <text evidence="18">The sequence shown here is derived from an EMBL/GenBank/DDBJ whole genome shotgun (WGS) entry which is preliminary data.</text>
</comment>
<dbReference type="EMBL" id="SPRV01000019">
    <property type="protein sequence ID" value="TIC66776.1"/>
    <property type="molecule type" value="Genomic_DNA"/>
</dbReference>
<evidence type="ECO:0000313" key="24">
    <source>
        <dbReference type="Proteomes" id="UP000309601"/>
    </source>
</evidence>
<dbReference type="EMBL" id="SPRW01000015">
    <property type="protein sequence ID" value="TIC66624.1"/>
    <property type="molecule type" value="Genomic_DNA"/>
</dbReference>
<evidence type="ECO:0000256" key="14">
    <source>
        <dbReference type="ARBA" id="ARBA00031222"/>
    </source>
</evidence>
<organism evidence="18 23">
    <name type="scientific">Wallemia mellicola</name>
    <dbReference type="NCBI Taxonomy" id="1708541"/>
    <lineage>
        <taxon>Eukaryota</taxon>
        <taxon>Fungi</taxon>
        <taxon>Dikarya</taxon>
        <taxon>Basidiomycota</taxon>
        <taxon>Wallemiomycotina</taxon>
        <taxon>Wallemiomycetes</taxon>
        <taxon>Wallemiales</taxon>
        <taxon>Wallemiaceae</taxon>
        <taxon>Wallemia</taxon>
    </lineage>
</organism>
<keyword evidence="9" id="KW-0999">Mitochondrion inner membrane</keyword>
<dbReference type="Proteomes" id="UP000310685">
    <property type="component" value="Unassembled WGS sequence"/>
</dbReference>
<dbReference type="Proteomes" id="UP000307169">
    <property type="component" value="Unassembled WGS sequence"/>
</dbReference>
<proteinExistence type="inferred from homology"/>
<gene>
    <name evidence="19" type="ORF">E3Q01_02066</name>
    <name evidence="20" type="ORF">E3Q02_01767</name>
    <name evidence="21" type="ORF">E3Q03_02115</name>
    <name evidence="18" type="ORF">E3Q17_01692</name>
    <name evidence="17" type="ORF">E3Q22_02435</name>
</gene>
<dbReference type="GO" id="GO:0005743">
    <property type="term" value="C:mitochondrial inner membrane"/>
    <property type="evidence" value="ECO:0007669"/>
    <property type="project" value="UniProtKB-SubCell"/>
</dbReference>
<evidence type="ECO:0000256" key="4">
    <source>
        <dbReference type="ARBA" id="ARBA00007372"/>
    </source>
</evidence>
<dbReference type="GO" id="GO:0005758">
    <property type="term" value="C:mitochondrial intermembrane space"/>
    <property type="evidence" value="ECO:0007669"/>
    <property type="project" value="UniProtKB-SubCell"/>
</dbReference>
<evidence type="ECO:0000256" key="2">
    <source>
        <dbReference type="ARBA" id="ARBA00004569"/>
    </source>
</evidence>
<dbReference type="AlphaFoldDB" id="A0A4T0NW30"/>
<evidence type="ECO:0000256" key="8">
    <source>
        <dbReference type="ARBA" id="ARBA00022660"/>
    </source>
</evidence>
<dbReference type="PANTHER" id="PTHR15224">
    <property type="entry name" value="NADH DEHYDROGENASE [UBIQUINONE] IRON-SULFUR PROTEIN 5"/>
    <property type="match status" value="1"/>
</dbReference>
<evidence type="ECO:0000256" key="12">
    <source>
        <dbReference type="ARBA" id="ARBA00023136"/>
    </source>
</evidence>
<dbReference type="PANTHER" id="PTHR15224:SF1">
    <property type="entry name" value="NADH DEHYDROGENASE [UBIQUINONE] IRON-SULFUR PROTEIN 5"/>
    <property type="match status" value="1"/>
</dbReference>
<dbReference type="Proteomes" id="UP000305362">
    <property type="component" value="Unassembled WGS sequence"/>
</dbReference>
<evidence type="ECO:0000256" key="5">
    <source>
        <dbReference type="ARBA" id="ARBA00011261"/>
    </source>
</evidence>
<evidence type="ECO:0000256" key="6">
    <source>
        <dbReference type="ARBA" id="ARBA00013482"/>
    </source>
</evidence>
<evidence type="ECO:0000256" key="16">
    <source>
        <dbReference type="PIRSR" id="PIRSR619342-50"/>
    </source>
</evidence>
<evidence type="ECO:0000256" key="9">
    <source>
        <dbReference type="ARBA" id="ARBA00022792"/>
    </source>
</evidence>
<feature type="disulfide bond" evidence="16">
    <location>
        <begin position="24"/>
        <end position="34"/>
    </location>
</feature>
<evidence type="ECO:0000256" key="13">
    <source>
        <dbReference type="ARBA" id="ARBA00023157"/>
    </source>
</evidence>
<keyword evidence="11" id="KW-0496">Mitochondrion</keyword>
<evidence type="ECO:0000256" key="1">
    <source>
        <dbReference type="ARBA" id="ARBA00003195"/>
    </source>
</evidence>
<comment type="subcellular location">
    <subcellularLocation>
        <location evidence="3">Mitochondrion inner membrane</location>
        <topology evidence="3">Peripheral membrane protein</topology>
    </subcellularLocation>
    <subcellularLocation>
        <location evidence="2">Mitochondrion intermembrane space</location>
    </subcellularLocation>
</comment>
<keyword evidence="13 16" id="KW-1015">Disulfide bond</keyword>
<evidence type="ECO:0000256" key="3">
    <source>
        <dbReference type="ARBA" id="ARBA00004637"/>
    </source>
</evidence>
<keyword evidence="10" id="KW-0249">Electron transport</keyword>
<dbReference type="EMBL" id="SPRX01000022">
    <property type="protein sequence ID" value="TIC65511.1"/>
    <property type="molecule type" value="Genomic_DNA"/>
</dbReference>
<dbReference type="EMBL" id="SPRH01000015">
    <property type="protein sequence ID" value="TIC01736.1"/>
    <property type="molecule type" value="Genomic_DNA"/>
</dbReference>
<evidence type="ECO:0000313" key="23">
    <source>
        <dbReference type="Proteomes" id="UP000307169"/>
    </source>
</evidence>
<dbReference type="CDD" id="cd24141">
    <property type="entry name" value="NDUFS5-like"/>
    <property type="match status" value="1"/>
</dbReference>
<comment type="function">
    <text evidence="1">Accessory subunit of the mitochondrial membrane respiratory chain NADH dehydrogenase (Complex I), that is believed not to be involved in catalysis. Complex I functions in the transfer of electrons from NADH to the respiratory chain. The immediate electron acceptor for the enzyme is believed to be ubiquinone.</text>
</comment>
<keyword evidence="7" id="KW-0813">Transport</keyword>
<evidence type="ECO:0000313" key="25">
    <source>
        <dbReference type="Proteomes" id="UP000310685"/>
    </source>
</evidence>